<gene>
    <name evidence="1" type="ORF">DERP_008594</name>
</gene>
<keyword evidence="2" id="KW-1185">Reference proteome</keyword>
<protein>
    <submittedName>
        <fullName evidence="1">Uncharacterized protein</fullName>
    </submittedName>
</protein>
<reference evidence="1 2" key="2">
    <citation type="journal article" date="2022" name="Mol. Biol. Evol.">
        <title>Comparative Genomics Reveals Insights into the Divergent Evolution of Astigmatic Mites and Household Pest Adaptations.</title>
        <authorList>
            <person name="Xiong Q."/>
            <person name="Wan A.T."/>
            <person name="Liu X."/>
            <person name="Fung C.S."/>
            <person name="Xiao X."/>
            <person name="Malainual N."/>
            <person name="Hou J."/>
            <person name="Wang L."/>
            <person name="Wang M."/>
            <person name="Yang K.Y."/>
            <person name="Cui Y."/>
            <person name="Leung E.L."/>
            <person name="Nong W."/>
            <person name="Shin S.K."/>
            <person name="Au S.W."/>
            <person name="Jeong K.Y."/>
            <person name="Chew F.T."/>
            <person name="Hui J.H."/>
            <person name="Leung T.F."/>
            <person name="Tungtrongchitr A."/>
            <person name="Zhong N."/>
            <person name="Liu Z."/>
            <person name="Tsui S.K."/>
        </authorList>
    </citation>
    <scope>NUCLEOTIDE SEQUENCE [LARGE SCALE GENOMIC DNA]</scope>
    <source>
        <strain evidence="1">Derp</strain>
    </source>
</reference>
<dbReference type="Proteomes" id="UP000887458">
    <property type="component" value="Unassembled WGS sequence"/>
</dbReference>
<accession>A0ABQ8IWQ0</accession>
<name>A0ABQ8IWQ0_DERPT</name>
<comment type="caution">
    <text evidence="1">The sequence shown here is derived from an EMBL/GenBank/DDBJ whole genome shotgun (WGS) entry which is preliminary data.</text>
</comment>
<reference evidence="1 2" key="1">
    <citation type="journal article" date="2018" name="J. Allergy Clin. Immunol.">
        <title>High-quality assembly of Dermatophagoides pteronyssinus genome and transcriptome reveals a wide range of novel allergens.</title>
        <authorList>
            <person name="Liu X.Y."/>
            <person name="Yang K.Y."/>
            <person name="Wang M.Q."/>
            <person name="Kwok J.S."/>
            <person name="Zeng X."/>
            <person name="Yang Z."/>
            <person name="Xiao X.J."/>
            <person name="Lau C.P."/>
            <person name="Li Y."/>
            <person name="Huang Z.M."/>
            <person name="Ba J.G."/>
            <person name="Yim A.K."/>
            <person name="Ouyang C.Y."/>
            <person name="Ngai S.M."/>
            <person name="Chan T.F."/>
            <person name="Leung E.L."/>
            <person name="Liu L."/>
            <person name="Liu Z.G."/>
            <person name="Tsui S.K."/>
        </authorList>
    </citation>
    <scope>NUCLEOTIDE SEQUENCE [LARGE SCALE GENOMIC DNA]</scope>
    <source>
        <strain evidence="1">Derp</strain>
    </source>
</reference>
<evidence type="ECO:0000313" key="2">
    <source>
        <dbReference type="Proteomes" id="UP000887458"/>
    </source>
</evidence>
<proteinExistence type="predicted"/>
<sequence>MFSYTYDIKIINQTAKKVKHFVLSQYPYNIWPDLQEGKKIQRALPLNTCNRLKNIFIRVYCASSFISLAAIVKFKLLPTIICDFLLFVQKNP</sequence>
<organism evidence="1 2">
    <name type="scientific">Dermatophagoides pteronyssinus</name>
    <name type="common">European house dust mite</name>
    <dbReference type="NCBI Taxonomy" id="6956"/>
    <lineage>
        <taxon>Eukaryota</taxon>
        <taxon>Metazoa</taxon>
        <taxon>Ecdysozoa</taxon>
        <taxon>Arthropoda</taxon>
        <taxon>Chelicerata</taxon>
        <taxon>Arachnida</taxon>
        <taxon>Acari</taxon>
        <taxon>Acariformes</taxon>
        <taxon>Sarcoptiformes</taxon>
        <taxon>Astigmata</taxon>
        <taxon>Psoroptidia</taxon>
        <taxon>Analgoidea</taxon>
        <taxon>Pyroglyphidae</taxon>
        <taxon>Dermatophagoidinae</taxon>
        <taxon>Dermatophagoides</taxon>
    </lineage>
</organism>
<dbReference type="EMBL" id="NJHN03000105">
    <property type="protein sequence ID" value="KAH9414753.1"/>
    <property type="molecule type" value="Genomic_DNA"/>
</dbReference>
<evidence type="ECO:0000313" key="1">
    <source>
        <dbReference type="EMBL" id="KAH9414753.1"/>
    </source>
</evidence>